<accession>A0A0C3PS04</accession>
<dbReference type="InParanoid" id="A0A0C3PS04"/>
<evidence type="ECO:0000256" key="1">
    <source>
        <dbReference type="SAM" id="Phobius"/>
    </source>
</evidence>
<keyword evidence="1" id="KW-0472">Membrane</keyword>
<protein>
    <submittedName>
        <fullName evidence="2">Uncharacterized protein</fullName>
    </submittedName>
</protein>
<proteinExistence type="predicted"/>
<dbReference type="HOGENOM" id="CLU_2387080_0_0_1"/>
<dbReference type="AlphaFoldDB" id="A0A0C3PS04"/>
<sequence>MFTATDAVVRPQRRHLLLAGASTSLAAAVGVAVALVRVGRHVDIDWLVVRAVSREFRANCWGMKNERGPLLYLESRHMRVSTQSKGVNDTTESS</sequence>
<dbReference type="EMBL" id="KN831949">
    <property type="protein sequence ID" value="KIO11876.1"/>
    <property type="molecule type" value="Genomic_DNA"/>
</dbReference>
<dbReference type="Proteomes" id="UP000054217">
    <property type="component" value="Unassembled WGS sequence"/>
</dbReference>
<reference evidence="3" key="2">
    <citation type="submission" date="2015-01" db="EMBL/GenBank/DDBJ databases">
        <title>Evolutionary Origins and Diversification of the Mycorrhizal Mutualists.</title>
        <authorList>
            <consortium name="DOE Joint Genome Institute"/>
            <consortium name="Mycorrhizal Genomics Consortium"/>
            <person name="Kohler A."/>
            <person name="Kuo A."/>
            <person name="Nagy L.G."/>
            <person name="Floudas D."/>
            <person name="Copeland A."/>
            <person name="Barry K.W."/>
            <person name="Cichocki N."/>
            <person name="Veneault-Fourrey C."/>
            <person name="LaButti K."/>
            <person name="Lindquist E.A."/>
            <person name="Lipzen A."/>
            <person name="Lundell T."/>
            <person name="Morin E."/>
            <person name="Murat C."/>
            <person name="Riley R."/>
            <person name="Ohm R."/>
            <person name="Sun H."/>
            <person name="Tunlid A."/>
            <person name="Henrissat B."/>
            <person name="Grigoriev I.V."/>
            <person name="Hibbett D.S."/>
            <person name="Martin F."/>
        </authorList>
    </citation>
    <scope>NUCLEOTIDE SEQUENCE [LARGE SCALE GENOMIC DNA]</scope>
    <source>
        <strain evidence="3">Marx 270</strain>
    </source>
</reference>
<feature type="transmembrane region" description="Helical" evidence="1">
    <location>
        <begin position="16"/>
        <end position="36"/>
    </location>
</feature>
<reference evidence="2 3" key="1">
    <citation type="submission" date="2014-04" db="EMBL/GenBank/DDBJ databases">
        <authorList>
            <consortium name="DOE Joint Genome Institute"/>
            <person name="Kuo A."/>
            <person name="Kohler A."/>
            <person name="Costa M.D."/>
            <person name="Nagy L.G."/>
            <person name="Floudas D."/>
            <person name="Copeland A."/>
            <person name="Barry K.W."/>
            <person name="Cichocki N."/>
            <person name="Veneault-Fourrey C."/>
            <person name="LaButti K."/>
            <person name="Lindquist E.A."/>
            <person name="Lipzen A."/>
            <person name="Lundell T."/>
            <person name="Morin E."/>
            <person name="Murat C."/>
            <person name="Sun H."/>
            <person name="Tunlid A."/>
            <person name="Henrissat B."/>
            <person name="Grigoriev I.V."/>
            <person name="Hibbett D.S."/>
            <person name="Martin F."/>
            <person name="Nordberg H.P."/>
            <person name="Cantor M.N."/>
            <person name="Hua S.X."/>
        </authorList>
    </citation>
    <scope>NUCLEOTIDE SEQUENCE [LARGE SCALE GENOMIC DNA]</scope>
    <source>
        <strain evidence="2 3">Marx 270</strain>
    </source>
</reference>
<gene>
    <name evidence="2" type="ORF">M404DRAFT_994562</name>
</gene>
<keyword evidence="1" id="KW-0812">Transmembrane</keyword>
<name>A0A0C3PS04_PISTI</name>
<keyword evidence="1" id="KW-1133">Transmembrane helix</keyword>
<organism evidence="2 3">
    <name type="scientific">Pisolithus tinctorius Marx 270</name>
    <dbReference type="NCBI Taxonomy" id="870435"/>
    <lineage>
        <taxon>Eukaryota</taxon>
        <taxon>Fungi</taxon>
        <taxon>Dikarya</taxon>
        <taxon>Basidiomycota</taxon>
        <taxon>Agaricomycotina</taxon>
        <taxon>Agaricomycetes</taxon>
        <taxon>Agaricomycetidae</taxon>
        <taxon>Boletales</taxon>
        <taxon>Sclerodermatineae</taxon>
        <taxon>Pisolithaceae</taxon>
        <taxon>Pisolithus</taxon>
    </lineage>
</organism>
<evidence type="ECO:0000313" key="3">
    <source>
        <dbReference type="Proteomes" id="UP000054217"/>
    </source>
</evidence>
<keyword evidence="3" id="KW-1185">Reference proteome</keyword>
<evidence type="ECO:0000313" key="2">
    <source>
        <dbReference type="EMBL" id="KIO11876.1"/>
    </source>
</evidence>